<name>A0A409WG57_9AGAR</name>
<dbReference type="InParanoid" id="A0A409WG57"/>
<proteinExistence type="predicted"/>
<dbReference type="EMBL" id="NHTK01005494">
    <property type="protein sequence ID" value="PPQ77499.1"/>
    <property type="molecule type" value="Genomic_DNA"/>
</dbReference>
<gene>
    <name evidence="2" type="ORF">CVT24_005022</name>
</gene>
<feature type="compositionally biased region" description="Basic and acidic residues" evidence="1">
    <location>
        <begin position="216"/>
        <end position="227"/>
    </location>
</feature>
<dbReference type="Proteomes" id="UP000284842">
    <property type="component" value="Unassembled WGS sequence"/>
</dbReference>
<evidence type="ECO:0000313" key="3">
    <source>
        <dbReference type="Proteomes" id="UP000284842"/>
    </source>
</evidence>
<protein>
    <submittedName>
        <fullName evidence="2">Uncharacterized protein</fullName>
    </submittedName>
</protein>
<organism evidence="2 3">
    <name type="scientific">Panaeolus cyanescens</name>
    <dbReference type="NCBI Taxonomy" id="181874"/>
    <lineage>
        <taxon>Eukaryota</taxon>
        <taxon>Fungi</taxon>
        <taxon>Dikarya</taxon>
        <taxon>Basidiomycota</taxon>
        <taxon>Agaricomycotina</taxon>
        <taxon>Agaricomycetes</taxon>
        <taxon>Agaricomycetidae</taxon>
        <taxon>Agaricales</taxon>
        <taxon>Agaricineae</taxon>
        <taxon>Galeropsidaceae</taxon>
        <taxon>Panaeolus</taxon>
    </lineage>
</organism>
<keyword evidence="3" id="KW-1185">Reference proteome</keyword>
<accession>A0A409WG57</accession>
<dbReference type="AlphaFoldDB" id="A0A409WG57"/>
<evidence type="ECO:0000256" key="1">
    <source>
        <dbReference type="SAM" id="MobiDB-lite"/>
    </source>
</evidence>
<reference evidence="2 3" key="1">
    <citation type="journal article" date="2018" name="Evol. Lett.">
        <title>Horizontal gene cluster transfer increased hallucinogenic mushroom diversity.</title>
        <authorList>
            <person name="Reynolds H.T."/>
            <person name="Vijayakumar V."/>
            <person name="Gluck-Thaler E."/>
            <person name="Korotkin H.B."/>
            <person name="Matheny P.B."/>
            <person name="Slot J.C."/>
        </authorList>
    </citation>
    <scope>NUCLEOTIDE SEQUENCE [LARGE SCALE GENOMIC DNA]</scope>
    <source>
        <strain evidence="2 3">2629</strain>
    </source>
</reference>
<comment type="caution">
    <text evidence="2">The sequence shown here is derived from an EMBL/GenBank/DDBJ whole genome shotgun (WGS) entry which is preliminary data.</text>
</comment>
<evidence type="ECO:0000313" key="2">
    <source>
        <dbReference type="EMBL" id="PPQ77499.1"/>
    </source>
</evidence>
<feature type="region of interest" description="Disordered" evidence="1">
    <location>
        <begin position="167"/>
        <end position="268"/>
    </location>
</feature>
<feature type="compositionally biased region" description="Polar residues" evidence="1">
    <location>
        <begin position="200"/>
        <end position="215"/>
    </location>
</feature>
<feature type="compositionally biased region" description="Polar residues" evidence="1">
    <location>
        <begin position="167"/>
        <end position="179"/>
    </location>
</feature>
<sequence>MSILEVYIYLSSKQIELGSVLDGISPSSSTTILCPKPVIVSLLLSRSPNPSLPAALEPSGNDGEPTRDSPNLILTLLAIPPKLGPHQYPFPPHLTRPHPHVTQTRYSTGDRVSSTDPVEVVFVESEVANPANDANAAGLANTGLIGLSSIEPIDKRESLEFLEYTLPSDSLPSSKTPLHTINPPRMPPQCHLRPPIPPSLTLNVQPSTHPPSSQAHDSHSPHPKESYTHSQHRTSRQPLAPIPPISDPLESATDPITKPNLKSTTEPILLTCPNVLAESTRLRNDKAAVEFASTK</sequence>